<reference evidence="1" key="1">
    <citation type="submission" date="2020-07" db="EMBL/GenBank/DDBJ databases">
        <title>Campylobacter molothri sp. nov. isolated from wild birds.</title>
        <authorList>
            <person name="Miller W.G."/>
            <person name="Chapman M.H."/>
            <person name="Yee E."/>
            <person name="Lopes B.S."/>
            <person name="Forbes K.J."/>
        </authorList>
    </citation>
    <scope>NUCLEOTIDE SEQUENCE</scope>
    <source>
        <strain evidence="1">RM9754</strain>
    </source>
</reference>
<keyword evidence="2" id="KW-1185">Reference proteome</keyword>
<protein>
    <submittedName>
        <fullName evidence="1">Uncharacterized protein</fullName>
    </submittedName>
</protein>
<dbReference type="EMBL" id="JACHUQ010000001">
    <property type="protein sequence ID" value="MBZ7973909.1"/>
    <property type="molecule type" value="Genomic_DNA"/>
</dbReference>
<evidence type="ECO:0000313" key="2">
    <source>
        <dbReference type="Proteomes" id="UP001319828"/>
    </source>
</evidence>
<proteinExistence type="predicted"/>
<name>A0ACC5VZ06_9BACT</name>
<sequence length="398" mass="45673">MKKILLILGLCFCFLVAREQRLVDIPPSENFYPNLNTQECGINCLFDLLESRLYLSFLSEFSDQKDQFLSNVYAKLLNSITDFDQAVQKITAVKLAIVIPEKTIKSYSNTIVNSSIAYLLRQRADIKVKVFLIGTEDENKIRQTLDQIESQGYQYVIAAFTLKGISALKDYSKNMKIFIPTLHKNFASNLNQNIIFGSIDYDAQIMALLQKANSNIAIFGDGSTLSDNLNARILLNSKNQNVRIYKIDGDKLDFYKLLKSQGSLDQTSIFFNTPLVKTALTSSQLRVYDIYPYIMLSTQINYNPAFLNLTQEADRKNFIIANSINNHDDNLSYLNEIFNQNIDYNWVAYATSIGTDYFYTNFLNKESKSIFDEKIENSQILYKVRLMQSVKANFEELK</sequence>
<organism evidence="1 2">
    <name type="scientific">Campylobacter molothri</name>
    <dbReference type="NCBI Taxonomy" id="1032242"/>
    <lineage>
        <taxon>Bacteria</taxon>
        <taxon>Pseudomonadati</taxon>
        <taxon>Campylobacterota</taxon>
        <taxon>Epsilonproteobacteria</taxon>
        <taxon>Campylobacterales</taxon>
        <taxon>Campylobacteraceae</taxon>
        <taxon>Campylobacter</taxon>
    </lineage>
</organism>
<evidence type="ECO:0000313" key="1">
    <source>
        <dbReference type="EMBL" id="MBZ7973909.1"/>
    </source>
</evidence>
<gene>
    <name evidence="1" type="ORF">H2252_00760</name>
</gene>
<comment type="caution">
    <text evidence="1">The sequence shown here is derived from an EMBL/GenBank/DDBJ whole genome shotgun (WGS) entry which is preliminary data.</text>
</comment>
<dbReference type="Proteomes" id="UP001319828">
    <property type="component" value="Unassembled WGS sequence"/>
</dbReference>
<accession>A0ACC5VZ06</accession>